<reference evidence="4 5" key="1">
    <citation type="submission" date="2019-04" db="EMBL/GenBank/DDBJ databases">
        <title>Isolation and identification of Cellulomonas shaoxiangyii sp. Nov. isolated from feces of the Tibetan antelopes (Pantholops hodgsonii) in the Qinghai-Tibet plateau of China.</title>
        <authorList>
            <person name="Tian Z."/>
        </authorList>
    </citation>
    <scope>NUCLEOTIDE SEQUENCE [LARGE SCALE GENOMIC DNA]</scope>
    <source>
        <strain evidence="4 5">Z28</strain>
    </source>
</reference>
<feature type="region of interest" description="Disordered" evidence="1">
    <location>
        <begin position="1"/>
        <end position="31"/>
    </location>
</feature>
<evidence type="ECO:0000259" key="3">
    <source>
        <dbReference type="Pfam" id="PF13360"/>
    </source>
</evidence>
<dbReference type="InterPro" id="IPR002372">
    <property type="entry name" value="PQQ_rpt_dom"/>
</dbReference>
<gene>
    <name evidence="4" type="ORF">E5225_01345</name>
</gene>
<dbReference type="InterPro" id="IPR015943">
    <property type="entry name" value="WD40/YVTN_repeat-like_dom_sf"/>
</dbReference>
<dbReference type="Pfam" id="PF13360">
    <property type="entry name" value="PQQ_2"/>
    <property type="match status" value="1"/>
</dbReference>
<dbReference type="EMBL" id="CP039291">
    <property type="protein sequence ID" value="QCB92396.1"/>
    <property type="molecule type" value="Genomic_DNA"/>
</dbReference>
<dbReference type="SUPFAM" id="SSF50998">
    <property type="entry name" value="Quinoprotein alcohol dehydrogenase-like"/>
    <property type="match status" value="2"/>
</dbReference>
<dbReference type="Gene3D" id="2.130.10.10">
    <property type="entry name" value="YVTN repeat-like/Quinoprotein amine dehydrogenase"/>
    <property type="match status" value="2"/>
</dbReference>
<dbReference type="PANTHER" id="PTHR34512">
    <property type="entry name" value="CELL SURFACE PROTEIN"/>
    <property type="match status" value="1"/>
</dbReference>
<dbReference type="AlphaFoldDB" id="A0A4P7SH20"/>
<dbReference type="OrthoDB" id="4827675at2"/>
<keyword evidence="2" id="KW-0812">Transmembrane</keyword>
<name>A0A4P7SH20_9CELL</name>
<dbReference type="PANTHER" id="PTHR34512:SF30">
    <property type="entry name" value="OUTER MEMBRANE PROTEIN ASSEMBLY FACTOR BAMB"/>
    <property type="match status" value="1"/>
</dbReference>
<evidence type="ECO:0000256" key="2">
    <source>
        <dbReference type="SAM" id="Phobius"/>
    </source>
</evidence>
<keyword evidence="2" id="KW-1133">Transmembrane helix</keyword>
<evidence type="ECO:0000313" key="4">
    <source>
        <dbReference type="EMBL" id="QCB92396.1"/>
    </source>
</evidence>
<dbReference type="RefSeq" id="WP_135974281.1">
    <property type="nucleotide sequence ID" value="NZ_CP039291.1"/>
</dbReference>
<dbReference type="Proteomes" id="UP000296469">
    <property type="component" value="Chromosome"/>
</dbReference>
<proteinExistence type="predicted"/>
<dbReference type="KEGG" id="celz:E5225_01345"/>
<evidence type="ECO:0000313" key="5">
    <source>
        <dbReference type="Proteomes" id="UP000296469"/>
    </source>
</evidence>
<keyword evidence="2" id="KW-0472">Membrane</keyword>
<protein>
    <recommendedName>
        <fullName evidence="3">Pyrrolo-quinoline quinone repeat domain-containing protein</fullName>
    </recommendedName>
</protein>
<organism evidence="4 5">
    <name type="scientific">Cellulomonas shaoxiangyii</name>
    <dbReference type="NCBI Taxonomy" id="2566013"/>
    <lineage>
        <taxon>Bacteria</taxon>
        <taxon>Bacillati</taxon>
        <taxon>Actinomycetota</taxon>
        <taxon>Actinomycetes</taxon>
        <taxon>Micrococcales</taxon>
        <taxon>Cellulomonadaceae</taxon>
        <taxon>Cellulomonas</taxon>
    </lineage>
</organism>
<accession>A0A4P7SH20</accession>
<feature type="domain" description="Pyrrolo-quinoline quinone repeat" evidence="3">
    <location>
        <begin position="353"/>
        <end position="458"/>
    </location>
</feature>
<dbReference type="InterPro" id="IPR011047">
    <property type="entry name" value="Quinoprotein_ADH-like_sf"/>
</dbReference>
<evidence type="ECO:0000256" key="1">
    <source>
        <dbReference type="SAM" id="MobiDB-lite"/>
    </source>
</evidence>
<keyword evidence="5" id="KW-1185">Reference proteome</keyword>
<sequence>MARARPTQEVDLVEDEPARAAAGEDGDGRPAGRRRWWVVGGAGAVVLVGALVAAQAVVDDRERARLDDVREVPGAVAPPAGALEVLWTAPDVPPYADGWHDPRTFAGLRTTSDGATEVAAVDALTGADRWVLPLVPAPEADDAQAFRVGSRCAAADDDRLVCLGSDAVLTRPGDEPRATTGAGTTSRVVVVDVRTGEVAADHAARSAEGVHAHAFALAGERVVLVGTAADGTSHAWSLDLASGLQAGGEALPAADDRLLPAAAADIPYALGDGTVGVAAQDGSALVLDPADARVVRGPLRGTSPAVVTHHIDGRTDLAVPRGEDADVVRAAGDLRVPGRLLNVMVDDGSVPGVLFTEGAGRVHAVDARTGEVRWEAAVALPNAVGVLDGRVHVPSPATLVTLDGRTGARLWERERWSTVWGAGVLTDGTLLYEPRASTREAGRPELVGLDPADGAERGVVSLPPDVWSVIPWGGRLVELEAAGVTVLR</sequence>
<feature type="transmembrane region" description="Helical" evidence="2">
    <location>
        <begin position="36"/>
        <end position="58"/>
    </location>
</feature>